<dbReference type="Pfam" id="PF20661">
    <property type="entry name" value="SutA-RBD"/>
    <property type="match status" value="1"/>
</dbReference>
<dbReference type="AlphaFoldDB" id="R9B7P4"/>
<accession>R9B7P4</accession>
<dbReference type="Proteomes" id="UP000016201">
    <property type="component" value="Unassembled WGS sequence"/>
</dbReference>
<comment type="caution">
    <text evidence="4">The sequence shown here is derived from an EMBL/GenBank/DDBJ whole genome shotgun (WGS) entry which is preliminary data.</text>
</comment>
<keyword evidence="6" id="KW-1185">Reference proteome</keyword>
<evidence type="ECO:0000313" key="6">
    <source>
        <dbReference type="Proteomes" id="UP000016201"/>
    </source>
</evidence>
<dbReference type="EMBL" id="AQFM01000037">
    <property type="protein sequence ID" value="EOR06825.1"/>
    <property type="molecule type" value="Genomic_DNA"/>
</dbReference>
<reference evidence="4 6" key="1">
    <citation type="submission" date="2013-03" db="EMBL/GenBank/DDBJ databases">
        <title>The Genome Sequence of Acinetobacter tandoii CIP 107469.</title>
        <authorList>
            <consortium name="The Broad Institute Genome Sequencing Platform"/>
            <consortium name="The Broad Institute Genome Sequencing Center for Infectious Disease"/>
            <person name="Cerqueira G."/>
            <person name="Feldgarden M."/>
            <person name="Courvalin P."/>
            <person name="Perichon B."/>
            <person name="Grillot-Courvalin C."/>
            <person name="Clermont D."/>
            <person name="Rocha E."/>
            <person name="Yoon E.-J."/>
            <person name="Nemec A."/>
            <person name="Walker B."/>
            <person name="Young S.K."/>
            <person name="Zeng Q."/>
            <person name="Gargeya S."/>
            <person name="Fitzgerald M."/>
            <person name="Haas B."/>
            <person name="Abouelleil A."/>
            <person name="Alvarado L."/>
            <person name="Arachchi H.M."/>
            <person name="Berlin A.M."/>
            <person name="Chapman S.B."/>
            <person name="Dewar J."/>
            <person name="Goldberg J."/>
            <person name="Griggs A."/>
            <person name="Gujja S."/>
            <person name="Hansen M."/>
            <person name="Howarth C."/>
            <person name="Imamovic A."/>
            <person name="Larimer J."/>
            <person name="McCowan C."/>
            <person name="Murphy C."/>
            <person name="Neiman D."/>
            <person name="Pearson M."/>
            <person name="Priest M."/>
            <person name="Roberts A."/>
            <person name="Saif S."/>
            <person name="Shea T."/>
            <person name="Sisk P."/>
            <person name="Sykes S."/>
            <person name="Wortman J."/>
            <person name="Nusbaum C."/>
            <person name="Birren B."/>
        </authorList>
    </citation>
    <scope>NUCLEOTIDE SEQUENCE [LARGE SCALE GENOMIC DNA]</scope>
    <source>
        <strain evidence="4 6">CIP 107469</strain>
    </source>
</reference>
<dbReference type="EMBL" id="AQFM01000026">
    <property type="protein sequence ID" value="EOR10483.1"/>
    <property type="molecule type" value="Genomic_DNA"/>
</dbReference>
<protein>
    <recommendedName>
        <fullName evidence="1">Transcriptional regulator SutA RNAP-binding domain-containing protein</fullName>
    </recommendedName>
</protein>
<gene>
    <name evidence="5" type="ORF">I593_00002</name>
    <name evidence="4" type="ORF">I593_00837</name>
    <name evidence="3" type="ORF">I593_01692</name>
    <name evidence="2" type="ORF">I593_02282</name>
</gene>
<dbReference type="EMBL" id="AQFM01000038">
    <property type="protein sequence ID" value="EOR06694.1"/>
    <property type="molecule type" value="Genomic_DNA"/>
</dbReference>
<evidence type="ECO:0000313" key="5">
    <source>
        <dbReference type="EMBL" id="EOR11388.1"/>
    </source>
</evidence>
<dbReference type="OrthoDB" id="6700351at2"/>
<sequence>MNELLQQRIQAVQIGRNTTFAQMEQKKSLRDELDSQLEAFLSNGGAIEQLPQGFSGEYNKGWNNSKPKAQKTMREVMASAVSEARARRNNPSVTARNEALNKGEKRYHGTTCKACGGTLRYTSNNCCVGCDKAASIVRTKKLREKRKSEKVKS</sequence>
<dbReference type="EMBL" id="AQFM01000001">
    <property type="protein sequence ID" value="EOR11388.1"/>
    <property type="molecule type" value="Genomic_DNA"/>
</dbReference>
<organism evidence="4 6">
    <name type="scientific">Acinetobacter tandoii DSM 14970 = CIP 107469</name>
    <dbReference type="NCBI Taxonomy" id="1120927"/>
    <lineage>
        <taxon>Bacteria</taxon>
        <taxon>Pseudomonadati</taxon>
        <taxon>Pseudomonadota</taxon>
        <taxon>Gammaproteobacteria</taxon>
        <taxon>Moraxellales</taxon>
        <taxon>Moraxellaceae</taxon>
        <taxon>Acinetobacter</taxon>
    </lineage>
</organism>
<evidence type="ECO:0000313" key="4">
    <source>
        <dbReference type="EMBL" id="EOR10483.1"/>
    </source>
</evidence>
<dbReference type="InterPro" id="IPR049191">
    <property type="entry name" value="SutA_RBD"/>
</dbReference>
<evidence type="ECO:0000313" key="3">
    <source>
        <dbReference type="EMBL" id="EOR06825.1"/>
    </source>
</evidence>
<evidence type="ECO:0000259" key="1">
    <source>
        <dbReference type="Pfam" id="PF20661"/>
    </source>
</evidence>
<dbReference type="PATRIC" id="fig|1120927.3.peg.1639"/>
<dbReference type="RefSeq" id="WP_016165271.1">
    <property type="nucleotide sequence ID" value="NZ_JHZG01000001.1"/>
</dbReference>
<evidence type="ECO:0000313" key="2">
    <source>
        <dbReference type="EMBL" id="EOR06694.1"/>
    </source>
</evidence>
<proteinExistence type="predicted"/>
<feature type="domain" description="Transcriptional regulator SutA RNAP-binding" evidence="1">
    <location>
        <begin position="25"/>
        <end position="56"/>
    </location>
</feature>
<name>R9B7P4_9GAMM</name>